<comment type="caution">
    <text evidence="2">The sequence shown here is derived from an EMBL/GenBank/DDBJ whole genome shotgun (WGS) entry which is preliminary data.</text>
</comment>
<dbReference type="OrthoDB" id="360390at2759"/>
<dbReference type="Proteomes" id="UP000237271">
    <property type="component" value="Unassembled WGS sequence"/>
</dbReference>
<protein>
    <submittedName>
        <fullName evidence="2">Uncharacterized protein</fullName>
    </submittedName>
</protein>
<name>A0A2P4XYZ1_9STRA</name>
<gene>
    <name evidence="2" type="ORF">PHPALM_12817</name>
</gene>
<dbReference type="EMBL" id="NCKW01006833">
    <property type="protein sequence ID" value="POM70709.1"/>
    <property type="molecule type" value="Genomic_DNA"/>
</dbReference>
<evidence type="ECO:0000313" key="3">
    <source>
        <dbReference type="Proteomes" id="UP000237271"/>
    </source>
</evidence>
<reference evidence="2 3" key="1">
    <citation type="journal article" date="2017" name="Genome Biol. Evol.">
        <title>Phytophthora megakarya and P. palmivora, closely related causal agents of cacao black pod rot, underwent increases in genome sizes and gene numbers by different mechanisms.</title>
        <authorList>
            <person name="Ali S.S."/>
            <person name="Shao J."/>
            <person name="Lary D.J."/>
            <person name="Kronmiller B."/>
            <person name="Shen D."/>
            <person name="Strem M.D."/>
            <person name="Amoako-Attah I."/>
            <person name="Akrofi A.Y."/>
            <person name="Begoude B.A."/>
            <person name="Ten Hoopen G.M."/>
            <person name="Coulibaly K."/>
            <person name="Kebe B.I."/>
            <person name="Melnick R.L."/>
            <person name="Guiltinan M.J."/>
            <person name="Tyler B.M."/>
            <person name="Meinhardt L.W."/>
            <person name="Bailey B.A."/>
        </authorList>
    </citation>
    <scope>NUCLEOTIDE SEQUENCE [LARGE SCALE GENOMIC DNA]</scope>
    <source>
        <strain evidence="3">sbr112.9</strain>
    </source>
</reference>
<keyword evidence="3" id="KW-1185">Reference proteome</keyword>
<dbReference type="AlphaFoldDB" id="A0A2P4XYZ1"/>
<accession>A0A2P4XYZ1</accession>
<feature type="region of interest" description="Disordered" evidence="1">
    <location>
        <begin position="62"/>
        <end position="115"/>
    </location>
</feature>
<organism evidence="2 3">
    <name type="scientific">Phytophthora palmivora</name>
    <dbReference type="NCBI Taxonomy" id="4796"/>
    <lineage>
        <taxon>Eukaryota</taxon>
        <taxon>Sar</taxon>
        <taxon>Stramenopiles</taxon>
        <taxon>Oomycota</taxon>
        <taxon>Peronosporomycetes</taxon>
        <taxon>Peronosporales</taxon>
        <taxon>Peronosporaceae</taxon>
        <taxon>Phytophthora</taxon>
    </lineage>
</organism>
<evidence type="ECO:0000313" key="2">
    <source>
        <dbReference type="EMBL" id="POM70709.1"/>
    </source>
</evidence>
<sequence length="115" mass="12903">MVFDEAVRRVKDAPIVLAESWLIFERENGDLTNYLRARRYHAKHRATVPIQAVAVVPTMSYTHTEGDKKMKNAKKRKSNATTEGKKQVKGSQKQPTAKRAKLATHSKEDGAAAIE</sequence>
<feature type="non-terminal residue" evidence="2">
    <location>
        <position position="115"/>
    </location>
</feature>
<feature type="compositionally biased region" description="Basic and acidic residues" evidence="1">
    <location>
        <begin position="105"/>
        <end position="115"/>
    </location>
</feature>
<proteinExistence type="predicted"/>
<evidence type="ECO:0000256" key="1">
    <source>
        <dbReference type="SAM" id="MobiDB-lite"/>
    </source>
</evidence>